<reference evidence="2" key="1">
    <citation type="submission" date="2023-07" db="EMBL/GenBank/DDBJ databases">
        <title>Chryseobacterium sp. GMJ5 Genome sequencing and assembly.</title>
        <authorList>
            <person name="Jung Y."/>
        </authorList>
    </citation>
    <scope>NUCLEOTIDE SEQUENCE [LARGE SCALE GENOMIC DNA]</scope>
    <source>
        <strain evidence="2">GMJ5</strain>
    </source>
</reference>
<accession>A0ABT2VZ80</accession>
<organism evidence="1 2">
    <name type="scientific">Chryseobacterium gilvum</name>
    <dbReference type="NCBI Taxonomy" id="2976534"/>
    <lineage>
        <taxon>Bacteria</taxon>
        <taxon>Pseudomonadati</taxon>
        <taxon>Bacteroidota</taxon>
        <taxon>Flavobacteriia</taxon>
        <taxon>Flavobacteriales</taxon>
        <taxon>Weeksellaceae</taxon>
        <taxon>Chryseobacterium group</taxon>
        <taxon>Chryseobacterium</taxon>
    </lineage>
</organism>
<name>A0ABT2VZ80_9FLAO</name>
<evidence type="ECO:0000313" key="1">
    <source>
        <dbReference type="EMBL" id="MCU7614939.1"/>
    </source>
</evidence>
<dbReference type="Proteomes" id="UP001208114">
    <property type="component" value="Unassembled WGS sequence"/>
</dbReference>
<dbReference type="NCBIfam" id="TIGR01200">
    <property type="entry name" value="GLPGLI"/>
    <property type="match status" value="1"/>
</dbReference>
<dbReference type="Pfam" id="PF22252">
    <property type="entry name" value="PNGase_F-II_N"/>
    <property type="match status" value="1"/>
</dbReference>
<keyword evidence="2" id="KW-1185">Reference proteome</keyword>
<gene>
    <name evidence="1" type="ORF">N0B16_10865</name>
</gene>
<dbReference type="InterPro" id="IPR005901">
    <property type="entry name" value="GLPGLI"/>
</dbReference>
<evidence type="ECO:0000313" key="2">
    <source>
        <dbReference type="Proteomes" id="UP001208114"/>
    </source>
</evidence>
<dbReference type="RefSeq" id="WP_262990961.1">
    <property type="nucleotide sequence ID" value="NZ_JAOTEN010000003.1"/>
</dbReference>
<sequence>MITLKKIYSVIFFTVFFLHGFAQQQVHVKYLHVRSPIATLYEDLYIKGDHVISIQDSIININTSGTLSAIRKSNKPFTKNYFISKNKNSDKVKDFFFTADIRDTEYFIHDNVAIPNWKIDKAQTKKILGYSCLKATAKFRGTNVTAYFTKELPYSAGPYKFYGLPGVILDIREDNNNYNIWKAEKVELNIDTKINFNPQFNNYPKINMKEFIEIKEGIQKKEMSDILAKMPEGTKMESGKPKYRPGLEKVFEWEIEK</sequence>
<comment type="caution">
    <text evidence="1">The sequence shown here is derived from an EMBL/GenBank/DDBJ whole genome shotgun (WGS) entry which is preliminary data.</text>
</comment>
<dbReference type="EMBL" id="JAOTEN010000003">
    <property type="protein sequence ID" value="MCU7614939.1"/>
    <property type="molecule type" value="Genomic_DNA"/>
</dbReference>
<proteinExistence type="predicted"/>
<protein>
    <submittedName>
        <fullName evidence="1">GLPGLI family protein</fullName>
    </submittedName>
</protein>